<evidence type="ECO:0000313" key="2">
    <source>
        <dbReference type="EMBL" id="KAG7458721.1"/>
    </source>
</evidence>
<protein>
    <submittedName>
        <fullName evidence="2">Uncharacterized protein</fullName>
    </submittedName>
</protein>
<keyword evidence="3" id="KW-1185">Reference proteome</keyword>
<comment type="caution">
    <text evidence="2">The sequence shown here is derived from an EMBL/GenBank/DDBJ whole genome shotgun (WGS) entry which is preliminary data.</text>
</comment>
<sequence length="77" mass="8179">MLIDQVKHRVFGSLGLKHRGPAVSAEGGGAEFEETSELQLEGERGRRPGAFSSSSHPLPSLLRQESIPDLAGVLSTP</sequence>
<organism evidence="2 3">
    <name type="scientific">Megalops atlanticus</name>
    <name type="common">Tarpon</name>
    <name type="synonym">Clupea gigantea</name>
    <dbReference type="NCBI Taxonomy" id="7932"/>
    <lineage>
        <taxon>Eukaryota</taxon>
        <taxon>Metazoa</taxon>
        <taxon>Chordata</taxon>
        <taxon>Craniata</taxon>
        <taxon>Vertebrata</taxon>
        <taxon>Euteleostomi</taxon>
        <taxon>Actinopterygii</taxon>
        <taxon>Neopterygii</taxon>
        <taxon>Teleostei</taxon>
        <taxon>Elopiformes</taxon>
        <taxon>Megalopidae</taxon>
        <taxon>Megalops</taxon>
    </lineage>
</organism>
<gene>
    <name evidence="2" type="ORF">MATL_G00223610</name>
</gene>
<evidence type="ECO:0000256" key="1">
    <source>
        <dbReference type="SAM" id="MobiDB-lite"/>
    </source>
</evidence>
<name>A0A9D3PGP2_MEGAT</name>
<dbReference type="Proteomes" id="UP001046870">
    <property type="component" value="Chromosome 20"/>
</dbReference>
<feature type="region of interest" description="Disordered" evidence="1">
    <location>
        <begin position="18"/>
        <end position="77"/>
    </location>
</feature>
<dbReference type="EMBL" id="JAFDVH010000020">
    <property type="protein sequence ID" value="KAG7458721.1"/>
    <property type="molecule type" value="Genomic_DNA"/>
</dbReference>
<reference evidence="2" key="1">
    <citation type="submission" date="2021-01" db="EMBL/GenBank/DDBJ databases">
        <authorList>
            <person name="Zahm M."/>
            <person name="Roques C."/>
            <person name="Cabau C."/>
            <person name="Klopp C."/>
            <person name="Donnadieu C."/>
            <person name="Jouanno E."/>
            <person name="Lampietro C."/>
            <person name="Louis A."/>
            <person name="Herpin A."/>
            <person name="Echchiki A."/>
            <person name="Berthelot C."/>
            <person name="Parey E."/>
            <person name="Roest-Crollius H."/>
            <person name="Braasch I."/>
            <person name="Postlethwait J."/>
            <person name="Bobe J."/>
            <person name="Montfort J."/>
            <person name="Bouchez O."/>
            <person name="Begum T."/>
            <person name="Mejri S."/>
            <person name="Adams A."/>
            <person name="Chen W.-J."/>
            <person name="Guiguen Y."/>
        </authorList>
    </citation>
    <scope>NUCLEOTIDE SEQUENCE</scope>
    <source>
        <strain evidence="2">YG-15Mar2019-1</strain>
        <tissue evidence="2">Brain</tissue>
    </source>
</reference>
<dbReference type="AlphaFoldDB" id="A0A9D3PGP2"/>
<proteinExistence type="predicted"/>
<evidence type="ECO:0000313" key="3">
    <source>
        <dbReference type="Proteomes" id="UP001046870"/>
    </source>
</evidence>
<accession>A0A9D3PGP2</accession>
<feature type="compositionally biased region" description="Low complexity" evidence="1">
    <location>
        <begin position="52"/>
        <end position="62"/>
    </location>
</feature>